<dbReference type="eggNOG" id="ENOG502QPZ6">
    <property type="taxonomic scope" value="Eukaryota"/>
</dbReference>
<dbReference type="Pfam" id="PF00332">
    <property type="entry name" value="Glyco_hydro_17"/>
    <property type="match status" value="1"/>
</dbReference>
<feature type="domain" description="X8" evidence="20">
    <location>
        <begin position="370"/>
        <end position="455"/>
    </location>
</feature>
<protein>
    <recommendedName>
        <fullName evidence="4">glucan endo-1,3-beta-D-glucosidase</fullName>
        <ecNumber evidence="4">3.2.1.39</ecNumber>
    </recommendedName>
    <alternativeName>
        <fullName evidence="15">(1-&gt;3)-beta-glucan endohydrolase</fullName>
    </alternativeName>
    <alternativeName>
        <fullName evidence="16">Beta-1,3-endoglucanase</fullName>
    </alternativeName>
</protein>
<dbReference type="OrthoDB" id="1293114at2759"/>
<dbReference type="FunFam" id="1.20.58.1040:FF:000002">
    <property type="entry name" value="Glucan endo-1,3-beta-glucosidase 8"/>
    <property type="match status" value="1"/>
</dbReference>
<dbReference type="FunFam" id="3.20.20.80:FF:000008">
    <property type="entry name" value="Glucan endo-1,3-beta-glucosidase 5"/>
    <property type="match status" value="1"/>
</dbReference>
<evidence type="ECO:0000256" key="10">
    <source>
        <dbReference type="ARBA" id="ARBA00023136"/>
    </source>
</evidence>
<keyword evidence="10" id="KW-0472">Membrane</keyword>
<evidence type="ECO:0000256" key="4">
    <source>
        <dbReference type="ARBA" id="ARBA00012780"/>
    </source>
</evidence>
<dbReference type="GO" id="GO:0005975">
    <property type="term" value="P:carbohydrate metabolic process"/>
    <property type="evidence" value="ECO:0007669"/>
    <property type="project" value="InterPro"/>
</dbReference>
<keyword evidence="13" id="KW-0449">Lipoprotein</keyword>
<evidence type="ECO:0000256" key="12">
    <source>
        <dbReference type="ARBA" id="ARBA00023180"/>
    </source>
</evidence>
<dbReference type="EMBL" id="KE344395">
    <property type="protein sequence ID" value="EXB60455.1"/>
    <property type="molecule type" value="Genomic_DNA"/>
</dbReference>
<dbReference type="SUPFAM" id="SSF51445">
    <property type="entry name" value="(Trans)glycosidases"/>
    <property type="match status" value="1"/>
</dbReference>
<gene>
    <name evidence="21" type="ORF">L484_014908</name>
</gene>
<dbReference type="STRING" id="981085.W9R9Q8"/>
<evidence type="ECO:0000256" key="9">
    <source>
        <dbReference type="ARBA" id="ARBA00022821"/>
    </source>
</evidence>
<keyword evidence="7 19" id="KW-0732">Signal</keyword>
<evidence type="ECO:0000313" key="21">
    <source>
        <dbReference type="EMBL" id="EXB60455.1"/>
    </source>
</evidence>
<dbReference type="AlphaFoldDB" id="W9R9Q8"/>
<evidence type="ECO:0000256" key="14">
    <source>
        <dbReference type="ARBA" id="ARBA00023295"/>
    </source>
</evidence>
<dbReference type="Pfam" id="PF07983">
    <property type="entry name" value="X8"/>
    <property type="match status" value="1"/>
</dbReference>
<evidence type="ECO:0000256" key="6">
    <source>
        <dbReference type="ARBA" id="ARBA00022622"/>
    </source>
</evidence>
<dbReference type="PROSITE" id="PS00587">
    <property type="entry name" value="GLYCOSYL_HYDROL_F17"/>
    <property type="match status" value="1"/>
</dbReference>
<keyword evidence="11" id="KW-1015">Disulfide bond</keyword>
<reference evidence="22" key="1">
    <citation type="submission" date="2013-01" db="EMBL/GenBank/DDBJ databases">
        <title>Draft Genome Sequence of a Mulberry Tree, Morus notabilis C.K. Schneid.</title>
        <authorList>
            <person name="He N."/>
            <person name="Zhao S."/>
        </authorList>
    </citation>
    <scope>NUCLEOTIDE SEQUENCE</scope>
</reference>
<dbReference type="SMART" id="SM00768">
    <property type="entry name" value="X8"/>
    <property type="match status" value="1"/>
</dbReference>
<accession>W9R9Q8</accession>
<dbReference type="GO" id="GO:0005886">
    <property type="term" value="C:plasma membrane"/>
    <property type="evidence" value="ECO:0007669"/>
    <property type="project" value="UniProtKB-SubCell"/>
</dbReference>
<dbReference type="InterPro" id="IPR017853">
    <property type="entry name" value="GH"/>
</dbReference>
<dbReference type="GO" id="GO:0098552">
    <property type="term" value="C:side of membrane"/>
    <property type="evidence" value="ECO:0007669"/>
    <property type="project" value="UniProtKB-KW"/>
</dbReference>
<sequence length="496" mass="53809">MGLLKGINFHGGFLVFVFLLFFIAMVKSVEGIGVNWGTQSTHPLPAATVVKMLKDNGIQNVKLFDADSTILKALGNSGIQVMVGIPNDMLNSLANSEKAAENWVSKNLSSHVANGVGVRYVAVGNEPFLATYNGSFLGTTFPALQNVQSAIAKVGLGNQVKVTIPLNADVYGSSSDKPSDGDFRSDIRDLMLEIIKFLSDNGAPFTVNIYPFISLHNDPNFPVDFAFFDGNSNSINDNGRIYQNVFDANHDTLVWALQKHGYGNMSIIVGEIGWPTDGDRSANLQYAQRFNQGFMTRFNAGTGTPMRPGTMEVYLFSLIDEDHKSIEPGNFERHWGLFYFDGTAKYQLNLGTTSSNALVPASSVSYLAQQWCVLSSSANLDDPQVVLSVSYACANGDCTRLGYGTSCESLDSRGNISYAFNSYYQINDQLESACKFPDGLSVVTNQDPSTGDCKFRIMIQLPSSSSNEGGNVGGVGHLEKPVGLILFVLVILFVIL</sequence>
<keyword evidence="6" id="KW-0336">GPI-anchor</keyword>
<dbReference type="GO" id="GO:0006952">
    <property type="term" value="P:defense response"/>
    <property type="evidence" value="ECO:0007669"/>
    <property type="project" value="UniProtKB-KW"/>
</dbReference>
<evidence type="ECO:0000256" key="7">
    <source>
        <dbReference type="ARBA" id="ARBA00022729"/>
    </source>
</evidence>
<comment type="subcellular location">
    <subcellularLocation>
        <location evidence="2">Cell membrane</location>
        <topology evidence="2">Lipid-anchor</topology>
        <topology evidence="2">GPI-anchor</topology>
    </subcellularLocation>
</comment>
<keyword evidence="9" id="KW-0611">Plant defense</keyword>
<dbReference type="Gene3D" id="3.20.20.80">
    <property type="entry name" value="Glycosidases"/>
    <property type="match status" value="1"/>
</dbReference>
<evidence type="ECO:0000256" key="2">
    <source>
        <dbReference type="ARBA" id="ARBA00004609"/>
    </source>
</evidence>
<evidence type="ECO:0000256" key="3">
    <source>
        <dbReference type="ARBA" id="ARBA00008773"/>
    </source>
</evidence>
<evidence type="ECO:0000313" key="22">
    <source>
        <dbReference type="Proteomes" id="UP000030645"/>
    </source>
</evidence>
<dbReference type="InterPro" id="IPR044965">
    <property type="entry name" value="Glyco_hydro_17_plant"/>
</dbReference>
<evidence type="ECO:0000256" key="19">
    <source>
        <dbReference type="SAM" id="SignalP"/>
    </source>
</evidence>
<evidence type="ECO:0000256" key="1">
    <source>
        <dbReference type="ARBA" id="ARBA00000382"/>
    </source>
</evidence>
<proteinExistence type="inferred from homology"/>
<organism evidence="21 22">
    <name type="scientific">Morus notabilis</name>
    <dbReference type="NCBI Taxonomy" id="981085"/>
    <lineage>
        <taxon>Eukaryota</taxon>
        <taxon>Viridiplantae</taxon>
        <taxon>Streptophyta</taxon>
        <taxon>Embryophyta</taxon>
        <taxon>Tracheophyta</taxon>
        <taxon>Spermatophyta</taxon>
        <taxon>Magnoliopsida</taxon>
        <taxon>eudicotyledons</taxon>
        <taxon>Gunneridae</taxon>
        <taxon>Pentapetalae</taxon>
        <taxon>rosids</taxon>
        <taxon>fabids</taxon>
        <taxon>Rosales</taxon>
        <taxon>Moraceae</taxon>
        <taxon>Moreae</taxon>
        <taxon>Morus</taxon>
    </lineage>
</organism>
<dbReference type="InterPro" id="IPR012946">
    <property type="entry name" value="X8"/>
</dbReference>
<name>W9R9Q8_9ROSA</name>
<dbReference type="GO" id="GO:0042973">
    <property type="term" value="F:glucan endo-1,3-beta-D-glucosidase activity"/>
    <property type="evidence" value="ECO:0007669"/>
    <property type="project" value="UniProtKB-EC"/>
</dbReference>
<evidence type="ECO:0000256" key="8">
    <source>
        <dbReference type="ARBA" id="ARBA00022801"/>
    </source>
</evidence>
<evidence type="ECO:0000256" key="17">
    <source>
        <dbReference type="RuleBase" id="RU004335"/>
    </source>
</evidence>
<keyword evidence="22" id="KW-1185">Reference proteome</keyword>
<evidence type="ECO:0000256" key="18">
    <source>
        <dbReference type="RuleBase" id="RU004336"/>
    </source>
</evidence>
<dbReference type="PANTHER" id="PTHR32227">
    <property type="entry name" value="GLUCAN ENDO-1,3-BETA-GLUCOSIDASE BG1-RELATED-RELATED"/>
    <property type="match status" value="1"/>
</dbReference>
<evidence type="ECO:0000256" key="5">
    <source>
        <dbReference type="ARBA" id="ARBA00022475"/>
    </source>
</evidence>
<comment type="catalytic activity">
    <reaction evidence="1">
        <text>Hydrolysis of (1-&gt;3)-beta-D-glucosidic linkages in (1-&gt;3)-beta-D-glucans.</text>
        <dbReference type="EC" id="3.2.1.39"/>
    </reaction>
</comment>
<evidence type="ECO:0000256" key="13">
    <source>
        <dbReference type="ARBA" id="ARBA00023288"/>
    </source>
</evidence>
<keyword evidence="12" id="KW-0325">Glycoprotein</keyword>
<evidence type="ECO:0000259" key="20">
    <source>
        <dbReference type="SMART" id="SM00768"/>
    </source>
</evidence>
<dbReference type="KEGG" id="mnt:21398026"/>
<evidence type="ECO:0000256" key="11">
    <source>
        <dbReference type="ARBA" id="ARBA00023157"/>
    </source>
</evidence>
<dbReference type="InterPro" id="IPR000490">
    <property type="entry name" value="Glyco_hydro_17"/>
</dbReference>
<keyword evidence="14 18" id="KW-0326">Glycosidase</keyword>
<feature type="signal peptide" evidence="19">
    <location>
        <begin position="1"/>
        <end position="31"/>
    </location>
</feature>
<feature type="chain" id="PRO_5004929346" description="glucan endo-1,3-beta-D-glucosidase" evidence="19">
    <location>
        <begin position="32"/>
        <end position="496"/>
    </location>
</feature>
<dbReference type="EC" id="3.2.1.39" evidence="4"/>
<evidence type="ECO:0000256" key="15">
    <source>
        <dbReference type="ARBA" id="ARBA00033335"/>
    </source>
</evidence>
<dbReference type="Proteomes" id="UP000030645">
    <property type="component" value="Unassembled WGS sequence"/>
</dbReference>
<keyword evidence="8 18" id="KW-0378">Hydrolase</keyword>
<keyword evidence="5" id="KW-1003">Cell membrane</keyword>
<dbReference type="Gene3D" id="1.20.58.1040">
    <property type="match status" value="1"/>
</dbReference>
<evidence type="ECO:0000256" key="16">
    <source>
        <dbReference type="ARBA" id="ARBA00033417"/>
    </source>
</evidence>
<comment type="similarity">
    <text evidence="3 17">Belongs to the glycosyl hydrolase 17 family.</text>
</comment>